<organism evidence="4 5">
    <name type="scientific">Enhygromyxa salina</name>
    <dbReference type="NCBI Taxonomy" id="215803"/>
    <lineage>
        <taxon>Bacteria</taxon>
        <taxon>Pseudomonadati</taxon>
        <taxon>Myxococcota</taxon>
        <taxon>Polyangia</taxon>
        <taxon>Nannocystales</taxon>
        <taxon>Nannocystaceae</taxon>
        <taxon>Enhygromyxa</taxon>
    </lineage>
</organism>
<dbReference type="Proteomes" id="UP000031599">
    <property type="component" value="Unassembled WGS sequence"/>
</dbReference>
<evidence type="ECO:0000313" key="5">
    <source>
        <dbReference type="Proteomes" id="UP000031599"/>
    </source>
</evidence>
<dbReference type="EMBL" id="JMCC02000010">
    <property type="protein sequence ID" value="KIG18505.1"/>
    <property type="molecule type" value="Genomic_DNA"/>
</dbReference>
<dbReference type="Pfam" id="PF13540">
    <property type="entry name" value="RCC1_2"/>
    <property type="match status" value="5"/>
</dbReference>
<dbReference type="PROSITE" id="PS50012">
    <property type="entry name" value="RCC1_3"/>
    <property type="match status" value="5"/>
</dbReference>
<evidence type="ECO:0000256" key="1">
    <source>
        <dbReference type="ARBA" id="ARBA00022729"/>
    </source>
</evidence>
<dbReference type="InterPro" id="IPR051553">
    <property type="entry name" value="Ran_GTPase-activating"/>
</dbReference>
<protein>
    <recommendedName>
        <fullName evidence="6">Regulator of chromosome condensation (RCC1) repeat protein</fullName>
    </recommendedName>
</protein>
<dbReference type="AlphaFoldDB" id="A0A0C2DAF8"/>
<evidence type="ECO:0000313" key="4">
    <source>
        <dbReference type="EMBL" id="KIG18505.1"/>
    </source>
</evidence>
<dbReference type="NCBIfam" id="TIGR02232">
    <property type="entry name" value="myxo_disulf_rpt"/>
    <property type="match status" value="1"/>
</dbReference>
<dbReference type="PRINTS" id="PR00633">
    <property type="entry name" value="RCCNDNSATION"/>
</dbReference>
<dbReference type="InterPro" id="IPR011936">
    <property type="entry name" value="Myxo_disulph_rpt"/>
</dbReference>
<sequence length="549" mass="55003">MRVRTRTLRIPRIGLVASIALLTAGSAGCGQLLIEGSSVGDNGSESGTGDACVIGALGCDCTLGGGCDPGLECMAGVCAEPVSEEETGPCVGVGCPCGIEEPCDDDQVCVDGICELDLCGDGKVDPGEACDDSNAIEGDGCDNDCTLTQILQLSLGGAHTCVLIEGGRIRCWGHNGGGQIGSGESQDIGDDEVPATVPDLPLPAAVQIAAGGVHTCALFENGDVRCWGFNSAGQLGYGNSAEQPAIGDDETLEGLAVVDLIAPVNGIDVGVLQTCVRVAGQLRCWGGGSYGQLGLGGVANIGDDEVPLDVPVVALGGEPVKLAVDGAHGCAIMASGGLRCWGRGDSGQLGYGSTQHIGDNEDPEIAGELELIPPELPRGTTIVDVGVGLVHSCALLSTGDVLCWGASLSGQLGQGSGTAWGNLAGQTPAKLAPIQLGGPAIALAVGYQHSCAILEGGDVRCWGEAGSGQLGNGDEESVGLVDVPADRDPAQIGGPAKMISAGAVHTCAVLESEGVICWGSNQYGQLGYGFTHTIGDDELPEVAGLIELL</sequence>
<keyword evidence="1" id="KW-0732">Signal</keyword>
<dbReference type="InterPro" id="IPR000408">
    <property type="entry name" value="Reg_chr_condens"/>
</dbReference>
<comment type="caution">
    <text evidence="4">The sequence shown here is derived from an EMBL/GenBank/DDBJ whole genome shotgun (WGS) entry which is preliminary data.</text>
</comment>
<dbReference type="PANTHER" id="PTHR45982">
    <property type="entry name" value="REGULATOR OF CHROMOSOME CONDENSATION"/>
    <property type="match status" value="1"/>
</dbReference>
<reference evidence="4 5" key="1">
    <citation type="submission" date="2014-12" db="EMBL/GenBank/DDBJ databases">
        <title>Genome assembly of Enhygromyxa salina DSM 15201.</title>
        <authorList>
            <person name="Sharma G."/>
            <person name="Subramanian S."/>
        </authorList>
    </citation>
    <scope>NUCLEOTIDE SEQUENCE [LARGE SCALE GENOMIC DNA]</scope>
    <source>
        <strain evidence="4 5">DSM 15201</strain>
    </source>
</reference>
<accession>A0A0C2DAF8</accession>
<dbReference type="GO" id="GO:0005737">
    <property type="term" value="C:cytoplasm"/>
    <property type="evidence" value="ECO:0007669"/>
    <property type="project" value="TreeGrafter"/>
</dbReference>
<gene>
    <name evidence="4" type="ORF">DB30_00190</name>
</gene>
<dbReference type="PROSITE" id="PS51257">
    <property type="entry name" value="PROKAR_LIPOPROTEIN"/>
    <property type="match status" value="1"/>
</dbReference>
<proteinExistence type="predicted"/>
<dbReference type="SUPFAM" id="SSF50985">
    <property type="entry name" value="RCC1/BLIP-II"/>
    <property type="match status" value="2"/>
</dbReference>
<evidence type="ECO:0000256" key="2">
    <source>
        <dbReference type="ARBA" id="ARBA00022737"/>
    </source>
</evidence>
<dbReference type="Gene3D" id="2.130.10.30">
    <property type="entry name" value="Regulator of chromosome condensation 1/beta-lactamase-inhibitor protein II"/>
    <property type="match status" value="2"/>
</dbReference>
<evidence type="ECO:0000256" key="3">
    <source>
        <dbReference type="ARBA" id="ARBA00023157"/>
    </source>
</evidence>
<name>A0A0C2DAF8_9BACT</name>
<keyword evidence="3" id="KW-1015">Disulfide bond</keyword>
<dbReference type="GO" id="GO:0005085">
    <property type="term" value="F:guanyl-nucleotide exchange factor activity"/>
    <property type="evidence" value="ECO:0007669"/>
    <property type="project" value="TreeGrafter"/>
</dbReference>
<keyword evidence="2" id="KW-0677">Repeat</keyword>
<evidence type="ECO:0008006" key="6">
    <source>
        <dbReference type="Google" id="ProtNLM"/>
    </source>
</evidence>
<dbReference type="PANTHER" id="PTHR45982:SF1">
    <property type="entry name" value="REGULATOR OF CHROMOSOME CONDENSATION"/>
    <property type="match status" value="1"/>
</dbReference>
<dbReference type="InterPro" id="IPR009091">
    <property type="entry name" value="RCC1/BLIP-II"/>
</dbReference>